<name>A0A2P7NYX3_9PROT</name>
<dbReference type="OrthoDB" id="9182371at2"/>
<dbReference type="NCBIfam" id="TIGR03500">
    <property type="entry name" value="FliO_TIGR"/>
    <property type="match status" value="1"/>
</dbReference>
<evidence type="ECO:0000256" key="7">
    <source>
        <dbReference type="RuleBase" id="RU362064"/>
    </source>
</evidence>
<dbReference type="PANTHER" id="PTHR38766:SF1">
    <property type="entry name" value="FLAGELLAR PROTEIN FLIO"/>
    <property type="match status" value="1"/>
</dbReference>
<dbReference type="Pfam" id="PF04347">
    <property type="entry name" value="FliO"/>
    <property type="match status" value="1"/>
</dbReference>
<dbReference type="Proteomes" id="UP000241912">
    <property type="component" value="Unassembled WGS sequence"/>
</dbReference>
<dbReference type="InterPro" id="IPR052205">
    <property type="entry name" value="FliO/MopB"/>
</dbReference>
<accession>A0A2P7NYX3</accession>
<dbReference type="GO" id="GO:0005886">
    <property type="term" value="C:plasma membrane"/>
    <property type="evidence" value="ECO:0007669"/>
    <property type="project" value="UniProtKB-SubCell"/>
</dbReference>
<dbReference type="RefSeq" id="WP_106705466.1">
    <property type="nucleotide sequence ID" value="NZ_PXXU01000003.1"/>
</dbReference>
<evidence type="ECO:0000256" key="2">
    <source>
        <dbReference type="ARBA" id="ARBA00022692"/>
    </source>
</evidence>
<keyword evidence="8" id="KW-0969">Cilium</keyword>
<keyword evidence="4 7" id="KW-0472">Membrane</keyword>
<keyword evidence="5 7" id="KW-0975">Bacterial flagellum</keyword>
<comment type="subcellular location">
    <subcellularLocation>
        <location evidence="7">Cell membrane</location>
    </subcellularLocation>
    <subcellularLocation>
        <location evidence="7">Bacterial flagellum basal body</location>
    </subcellularLocation>
</comment>
<comment type="similarity">
    <text evidence="6 7">Belongs to the FliO/MopB family.</text>
</comment>
<feature type="transmembrane region" description="Helical" evidence="7">
    <location>
        <begin position="38"/>
        <end position="59"/>
    </location>
</feature>
<dbReference type="PANTHER" id="PTHR38766">
    <property type="entry name" value="FLAGELLAR PROTEIN FLIO"/>
    <property type="match status" value="1"/>
</dbReference>
<keyword evidence="1 7" id="KW-1003">Cell membrane</keyword>
<keyword evidence="9" id="KW-1185">Reference proteome</keyword>
<keyword evidence="2 7" id="KW-0812">Transmembrane</keyword>
<comment type="caution">
    <text evidence="8">The sequence shown here is derived from an EMBL/GenBank/DDBJ whole genome shotgun (WGS) entry which is preliminary data.</text>
</comment>
<evidence type="ECO:0000256" key="6">
    <source>
        <dbReference type="ARBA" id="ARBA00037937"/>
    </source>
</evidence>
<gene>
    <name evidence="8" type="primary">fliO</name>
    <name evidence="8" type="ORF">C7H79_01160</name>
</gene>
<keyword evidence="8" id="KW-0966">Cell projection</keyword>
<keyword evidence="8" id="KW-0282">Flagellum</keyword>
<evidence type="ECO:0000313" key="8">
    <source>
        <dbReference type="EMBL" id="PSJ18659.1"/>
    </source>
</evidence>
<protein>
    <recommendedName>
        <fullName evidence="7">Flagellar protein</fullName>
    </recommendedName>
</protein>
<dbReference type="GO" id="GO:0044781">
    <property type="term" value="P:bacterial-type flagellum organization"/>
    <property type="evidence" value="ECO:0007669"/>
    <property type="project" value="UniProtKB-UniRule"/>
</dbReference>
<dbReference type="GO" id="GO:0009425">
    <property type="term" value="C:bacterial-type flagellum basal body"/>
    <property type="evidence" value="ECO:0007669"/>
    <property type="project" value="UniProtKB-SubCell"/>
</dbReference>
<organism evidence="8 9">
    <name type="scientific">Nitrosomonas supralitoralis</name>
    <dbReference type="NCBI Taxonomy" id="2116706"/>
    <lineage>
        <taxon>Bacteria</taxon>
        <taxon>Pseudomonadati</taxon>
        <taxon>Pseudomonadota</taxon>
        <taxon>Betaproteobacteria</taxon>
        <taxon>Nitrosomonadales</taxon>
        <taxon>Nitrosomonadaceae</taxon>
        <taxon>Nitrosomonas</taxon>
    </lineage>
</organism>
<evidence type="ECO:0000256" key="3">
    <source>
        <dbReference type="ARBA" id="ARBA00022989"/>
    </source>
</evidence>
<evidence type="ECO:0000256" key="4">
    <source>
        <dbReference type="ARBA" id="ARBA00023136"/>
    </source>
</evidence>
<dbReference type="AlphaFoldDB" id="A0A2P7NYX3"/>
<reference evidence="8 9" key="1">
    <citation type="submission" date="2018-03" db="EMBL/GenBank/DDBJ databases">
        <title>Draft genome of Nitrosomonas supralitoralis APG5.</title>
        <authorList>
            <person name="Urakawa H."/>
            <person name="Lopez J.V."/>
        </authorList>
    </citation>
    <scope>NUCLEOTIDE SEQUENCE [LARGE SCALE GENOMIC DNA]</scope>
    <source>
        <strain evidence="8 9">APG5</strain>
    </source>
</reference>
<sequence>MLSRYLLFVIMTVPFQAIAETGKPSYTPPPAVISTESTLQMAGGLLLVLALIGGITWLLKRFSLIPTTATGIVKVIAATGVGQRERVVVVEIDGTWLVLGVAPGRVSKLHAMTKPMTEAIDPISQAPTAMAFAEQLTQSIKKENA</sequence>
<proteinExistence type="inferred from homology"/>
<dbReference type="InterPro" id="IPR022781">
    <property type="entry name" value="Flagellar_biosynth_FliO"/>
</dbReference>
<evidence type="ECO:0000256" key="5">
    <source>
        <dbReference type="ARBA" id="ARBA00023143"/>
    </source>
</evidence>
<evidence type="ECO:0000256" key="1">
    <source>
        <dbReference type="ARBA" id="ARBA00022475"/>
    </source>
</evidence>
<dbReference type="EMBL" id="PXXU01000003">
    <property type="protein sequence ID" value="PSJ18659.1"/>
    <property type="molecule type" value="Genomic_DNA"/>
</dbReference>
<keyword evidence="3 7" id="KW-1133">Transmembrane helix</keyword>
<evidence type="ECO:0000313" key="9">
    <source>
        <dbReference type="Proteomes" id="UP000241912"/>
    </source>
</evidence>